<feature type="non-terminal residue" evidence="1">
    <location>
        <position position="1"/>
    </location>
</feature>
<organism evidence="1">
    <name type="scientific">Borrelia nietonii YOR</name>
    <dbReference type="NCBI Taxonomy" id="1293576"/>
    <lineage>
        <taxon>Bacteria</taxon>
        <taxon>Pseudomonadati</taxon>
        <taxon>Spirochaetota</taxon>
        <taxon>Spirochaetia</taxon>
        <taxon>Spirochaetales</taxon>
        <taxon>Borreliaceae</taxon>
        <taxon>Borrelia</taxon>
        <taxon>Borrelia nietonii</taxon>
    </lineage>
</organism>
<geneLocation type="plasmid" evidence="1">
    <name>unnamed</name>
</geneLocation>
<name>W5SC66_9SPIR</name>
<proteinExistence type="predicted"/>
<reference evidence="1" key="1">
    <citation type="submission" date="2013-02" db="EMBL/GenBank/DDBJ databases">
        <title>Comparative genomics of Borrelia species.</title>
        <authorList>
            <person name="Schwan T.G."/>
            <person name="Raffel S.J."/>
            <person name="Porcella S.F."/>
        </authorList>
    </citation>
    <scope>NUCLEOTIDE SEQUENCE</scope>
    <source>
        <strain evidence="1">YOR</strain>
        <plasmid evidence="1">unnamed</plasmid>
    </source>
</reference>
<keyword evidence="1" id="KW-0614">Plasmid</keyword>
<evidence type="ECO:0000313" key="1">
    <source>
        <dbReference type="EMBL" id="AHH04527.1"/>
    </source>
</evidence>
<gene>
    <name evidence="1" type="ORF">BHY_1577</name>
</gene>
<dbReference type="EMBL" id="CP004203">
    <property type="protein sequence ID" value="AHH04527.1"/>
    <property type="molecule type" value="Genomic_DNA"/>
</dbReference>
<dbReference type="AlphaFoldDB" id="W5SC66"/>
<sequence length="189" mass="20293">KNLSALFLSIAFFASSSEASFLPSSVFLLFNLPKNKIPLLLESATCFLIDSSILVIFSNAPNLVFTADIILCTPASNDPFLLASVSNPPSLLIFFPIALASSSIDLTKVSTSLTLVAKSLASFIFLLIFAKSSTVPSDLAACPSLGEVPELLQDMSKNKVINNAHKVILFIITCLLLYSTQEGKIVNKF</sequence>
<accession>W5SC66</accession>
<protein>
    <submittedName>
        <fullName evidence="1">Uncharacterized protein</fullName>
    </submittedName>
</protein>
<dbReference type="HOGENOM" id="CLU_1430789_0_0_12"/>